<dbReference type="AlphaFoldDB" id="A0ABD8ANZ5"/>
<evidence type="ECO:0000313" key="3">
    <source>
        <dbReference type="Proteomes" id="UP001364764"/>
    </source>
</evidence>
<dbReference type="EMBL" id="CP145892">
    <property type="protein sequence ID" value="WWP19213.1"/>
    <property type="molecule type" value="Genomic_DNA"/>
</dbReference>
<name>A0ABD8ANZ5_PAEAM</name>
<accession>A0ABD8ANZ5</accession>
<dbReference type="Pfam" id="PF09722">
    <property type="entry name" value="Xre_MbcA_ParS_C"/>
    <property type="match status" value="1"/>
</dbReference>
<evidence type="ECO:0000259" key="1">
    <source>
        <dbReference type="Pfam" id="PF09722"/>
    </source>
</evidence>
<dbReference type="InterPro" id="IPR024467">
    <property type="entry name" value="Xre/MbcA/ParS-like_toxin-bd"/>
</dbReference>
<reference evidence="2 3" key="1">
    <citation type="submission" date="2024-02" db="EMBL/GenBank/DDBJ databases">
        <title>Complete sequences of two Paenibacillus sp. strains and one Lysinibacillus strain isolated from the environment on STAA medium highlight biotechnological potential.</title>
        <authorList>
            <person name="Attere S.A."/>
            <person name="Piche L.C."/>
            <person name="Intertaglia L."/>
            <person name="Lami R."/>
            <person name="Charette S.J."/>
            <person name="Vincent A.T."/>
        </authorList>
    </citation>
    <scope>NUCLEOTIDE SEQUENCE [LARGE SCALE GENOMIC DNA]</scope>
    <source>
        <strain evidence="2 3">Y5S-7</strain>
    </source>
</reference>
<protein>
    <submittedName>
        <fullName evidence="2">MbcA/ParS/Xre antitoxin family protein</fullName>
    </submittedName>
</protein>
<feature type="domain" description="Antitoxin Xre/MbcA/ParS-like toxin-binding" evidence="1">
    <location>
        <begin position="60"/>
        <end position="95"/>
    </location>
</feature>
<dbReference type="RefSeq" id="WP_338706760.1">
    <property type="nucleotide sequence ID" value="NZ_CP145892.1"/>
</dbReference>
<proteinExistence type="predicted"/>
<sequence>MSMKGIYLKEFNQASWDSFSEGFEELGQKMDPTWVERAQLQGIPADISRVLLCEMGEYAFEWMAKDIPALGDQSPAAYLETEEGAQALRAAIMRMPR</sequence>
<organism evidence="2 3">
    <name type="scientific">Paenibacillus amylolyticus</name>
    <dbReference type="NCBI Taxonomy" id="1451"/>
    <lineage>
        <taxon>Bacteria</taxon>
        <taxon>Bacillati</taxon>
        <taxon>Bacillota</taxon>
        <taxon>Bacilli</taxon>
        <taxon>Bacillales</taxon>
        <taxon>Paenibacillaceae</taxon>
        <taxon>Paenibacillus</taxon>
    </lineage>
</organism>
<gene>
    <name evidence="2" type="ORF">V6668_22370</name>
</gene>
<evidence type="ECO:0000313" key="2">
    <source>
        <dbReference type="EMBL" id="WWP19213.1"/>
    </source>
</evidence>
<dbReference type="GeneID" id="93478273"/>
<dbReference type="Proteomes" id="UP001364764">
    <property type="component" value="Chromosome"/>
</dbReference>